<dbReference type="InterPro" id="IPR011990">
    <property type="entry name" value="TPR-like_helical_dom_sf"/>
</dbReference>
<dbReference type="InterPro" id="IPR052769">
    <property type="entry name" value="TPR_domain_protein"/>
</dbReference>
<feature type="domain" description="DUF4470" evidence="1">
    <location>
        <begin position="226"/>
        <end position="303"/>
    </location>
</feature>
<sequence>MRMPADLDGAVTLKEEGNALFKAGDYTGAFLKYNMGYNQLKGSNDGNADQTDTADKSYQRAVLLSNRSSCLFELGQYDKSMEDGRKCLEFLAGSEDDPSSKNLMRKNLLRIARSGIYGSATSSNEEGGNNGFTTNVIEPLQTLSTCGDVAFEKRATRMLEQAQNRREAVLAKEKCSDEPLPLPSIHRASLYGSTVREYYNYGHDDIMSALTEGEPSEEGSNVPACPAMKLSELPDSDLSSFALLFGGVGDARHVFATLCDVHKQWSGLNETKKKKFRLHIALNDVVPTVLARDTLMFALLAKLGQLAPEYSSIFASNRQNEAFRIATLLQYIFFGYVMPPSVYDHFIEVIDELVGNDFCDVKKWMSAESCDWLKIKDIMLYWRHAKEGQDNFPTIATVLTHMYSPDPPNGMLYSEGSDAFDRVKGRQDEFNERNRKNKEALVKNVDNLTREDMDRMFDPELIESLKSIIPPDKYTDERLLDVLRNALRKRFQSIDVNDMAGTVNGSISNGRILDQAFLKRTKGILPPNGYTAAGTLYDDIWENGPSDEALIDEAKKEVMESWVVNRTMFDPVWCDFWEGWVGRNEYNPVAQIVKSFLWVTGIVESFTGDVVDCEDVRDLDFFECTSLLFWNTAHAITRLVDTGSLTFELSISPITDYCRKIQEDRMRSRPSIFHRIFLSNVPDYIGMLSVFTEVMPVLHRPSKRVPTFVQASVLFNNGIWEDYEHYIFSATAIPNAKEIRKLLGVQHLTSNSVWIDQNQWTWSSKKAHATRDELIRWLHRILIFALLPPLREPYNHVVEHCPTNFATFMRVCVFCVKSLGYPPHWIGTFLDEIAAACSSGYLKSTAMLPKTSPLRYDETGKLHKINIEAFRVEILTQLRLWTWHFGNELVPMSVLNAAQNVCGMYELKLRKGYLEIWGDPDKSSGVGGKLSTMVLGFVLSKNKNADGIEVHFARSMPPMPHMGPTGKIRDDALTPGTARCHILSCMIFKFDAKEKEHSIVFYMSESDHETFKMHYVLPIRTDRWDQIGSGNEHKRLHEAERIR</sequence>
<dbReference type="EMBL" id="HBHQ01019872">
    <property type="protein sequence ID" value="CAD9821533.1"/>
    <property type="molecule type" value="Transcribed_RNA"/>
</dbReference>
<proteinExistence type="predicted"/>
<dbReference type="Gene3D" id="1.25.40.10">
    <property type="entry name" value="Tetratricopeptide repeat domain"/>
    <property type="match status" value="1"/>
</dbReference>
<dbReference type="Pfam" id="PF14737">
    <property type="entry name" value="DUF4470"/>
    <property type="match status" value="1"/>
</dbReference>
<accession>A0A7S2ULC9</accession>
<reference evidence="2" key="1">
    <citation type="submission" date="2021-01" db="EMBL/GenBank/DDBJ databases">
        <authorList>
            <person name="Corre E."/>
            <person name="Pelletier E."/>
            <person name="Niang G."/>
            <person name="Scheremetjew M."/>
            <person name="Finn R."/>
            <person name="Kale V."/>
            <person name="Holt S."/>
            <person name="Cochrane G."/>
            <person name="Meng A."/>
            <person name="Brown T."/>
            <person name="Cohen L."/>
        </authorList>
    </citation>
    <scope>NUCLEOTIDE SEQUENCE</scope>
    <source>
        <strain evidence="2">CCMP2084</strain>
    </source>
</reference>
<evidence type="ECO:0000259" key="1">
    <source>
        <dbReference type="Pfam" id="PF14737"/>
    </source>
</evidence>
<gene>
    <name evidence="2" type="ORF">ASEP1449_LOCUS13367</name>
</gene>
<name>A0A7S2ULC9_9STRA</name>
<dbReference type="PANTHER" id="PTHR46014:SF1">
    <property type="entry name" value="TETRATRICOPEPTIDE REPEAT PROTEIN 1"/>
    <property type="match status" value="1"/>
</dbReference>
<dbReference type="SUPFAM" id="SSF48452">
    <property type="entry name" value="TPR-like"/>
    <property type="match status" value="1"/>
</dbReference>
<organism evidence="2">
    <name type="scientific">Attheya septentrionalis</name>
    <dbReference type="NCBI Taxonomy" id="420275"/>
    <lineage>
        <taxon>Eukaryota</taxon>
        <taxon>Sar</taxon>
        <taxon>Stramenopiles</taxon>
        <taxon>Ochrophyta</taxon>
        <taxon>Bacillariophyta</taxon>
        <taxon>Coscinodiscophyceae</taxon>
        <taxon>Chaetocerotophycidae</taxon>
        <taxon>Chaetocerotales</taxon>
        <taxon>Attheyaceae</taxon>
        <taxon>Attheya</taxon>
    </lineage>
</organism>
<dbReference type="AlphaFoldDB" id="A0A7S2ULC9"/>
<dbReference type="PANTHER" id="PTHR46014">
    <property type="entry name" value="TETRATRICOPEPTIDE REPEAT PROTEIN 1"/>
    <property type="match status" value="1"/>
</dbReference>
<protein>
    <recommendedName>
        <fullName evidence="1">DUF4470 domain-containing protein</fullName>
    </recommendedName>
</protein>
<evidence type="ECO:0000313" key="2">
    <source>
        <dbReference type="EMBL" id="CAD9821533.1"/>
    </source>
</evidence>
<dbReference type="InterPro" id="IPR027974">
    <property type="entry name" value="DUF4470"/>
</dbReference>